<protein>
    <submittedName>
        <fullName evidence="1">Uncharacterized protein</fullName>
    </submittedName>
</protein>
<accession>A0ACB8DYB3</accession>
<comment type="caution">
    <text evidence="1">The sequence shown here is derived from an EMBL/GenBank/DDBJ whole genome shotgun (WGS) entry which is preliminary data.</text>
</comment>
<organism evidence="1 2">
    <name type="scientific">Dermacentor silvarum</name>
    <name type="common">Tick</name>
    <dbReference type="NCBI Taxonomy" id="543639"/>
    <lineage>
        <taxon>Eukaryota</taxon>
        <taxon>Metazoa</taxon>
        <taxon>Ecdysozoa</taxon>
        <taxon>Arthropoda</taxon>
        <taxon>Chelicerata</taxon>
        <taxon>Arachnida</taxon>
        <taxon>Acari</taxon>
        <taxon>Parasitiformes</taxon>
        <taxon>Ixodida</taxon>
        <taxon>Ixodoidea</taxon>
        <taxon>Ixodidae</taxon>
        <taxon>Rhipicephalinae</taxon>
        <taxon>Dermacentor</taxon>
    </lineage>
</organism>
<evidence type="ECO:0000313" key="1">
    <source>
        <dbReference type="EMBL" id="KAH7979432.1"/>
    </source>
</evidence>
<evidence type="ECO:0000313" key="2">
    <source>
        <dbReference type="Proteomes" id="UP000821865"/>
    </source>
</evidence>
<reference evidence="1" key="1">
    <citation type="submission" date="2020-05" db="EMBL/GenBank/DDBJ databases">
        <title>Large-scale comparative analyses of tick genomes elucidate their genetic diversity and vector capacities.</title>
        <authorList>
            <person name="Jia N."/>
            <person name="Wang J."/>
            <person name="Shi W."/>
            <person name="Du L."/>
            <person name="Sun Y."/>
            <person name="Zhan W."/>
            <person name="Jiang J."/>
            <person name="Wang Q."/>
            <person name="Zhang B."/>
            <person name="Ji P."/>
            <person name="Sakyi L.B."/>
            <person name="Cui X."/>
            <person name="Yuan T."/>
            <person name="Jiang B."/>
            <person name="Yang W."/>
            <person name="Lam T.T.-Y."/>
            <person name="Chang Q."/>
            <person name="Ding S."/>
            <person name="Wang X."/>
            <person name="Zhu J."/>
            <person name="Ruan X."/>
            <person name="Zhao L."/>
            <person name="Wei J."/>
            <person name="Que T."/>
            <person name="Du C."/>
            <person name="Cheng J."/>
            <person name="Dai P."/>
            <person name="Han X."/>
            <person name="Huang E."/>
            <person name="Gao Y."/>
            <person name="Liu J."/>
            <person name="Shao H."/>
            <person name="Ye R."/>
            <person name="Li L."/>
            <person name="Wei W."/>
            <person name="Wang X."/>
            <person name="Wang C."/>
            <person name="Yang T."/>
            <person name="Huo Q."/>
            <person name="Li W."/>
            <person name="Guo W."/>
            <person name="Chen H."/>
            <person name="Zhou L."/>
            <person name="Ni X."/>
            <person name="Tian J."/>
            <person name="Zhou Y."/>
            <person name="Sheng Y."/>
            <person name="Liu T."/>
            <person name="Pan Y."/>
            <person name="Xia L."/>
            <person name="Li J."/>
            <person name="Zhao F."/>
            <person name="Cao W."/>
        </authorList>
    </citation>
    <scope>NUCLEOTIDE SEQUENCE</scope>
    <source>
        <strain evidence="1">Dsil-2018</strain>
    </source>
</reference>
<proteinExistence type="predicted"/>
<gene>
    <name evidence="1" type="ORF">HPB49_009411</name>
</gene>
<dbReference type="EMBL" id="CM023470">
    <property type="protein sequence ID" value="KAH7979432.1"/>
    <property type="molecule type" value="Genomic_DNA"/>
</dbReference>
<name>A0ACB8DYB3_DERSI</name>
<keyword evidence="2" id="KW-1185">Reference proteome</keyword>
<sequence length="263" mass="28919">MCDPRTVIEGSLKYRDGRKWKSRWCVVSKLSPVAAELKISPRSPADSSEKDGPWPHTDEGNGKAKSGIVEGQAAQAKAGAEDISSLQTQDDRNTHARTEKGRERQYDTENNDSPGEKKRPQHKAGTGVERGEWSCVSTPDRVDVSWTRSELAQTRQRSRHGAPSRGRRGGRVRFEPWFAPSRPPVCCCEDFGCCADCCLGAPAGAPLRAAQSGLDVGQTRAARRRVARGVHGFGLMTHARPCVLGSWNVIRLEELIYSLVQLE</sequence>
<dbReference type="Proteomes" id="UP000821865">
    <property type="component" value="Chromosome 1"/>
</dbReference>